<evidence type="ECO:0000313" key="1">
    <source>
        <dbReference type="EMBL" id="OQP61993.1"/>
    </source>
</evidence>
<sequence length="258" mass="29767">MDITEFKRLTSTNNVNRHPWELTRVRIAHFLLTRYNIPCNAIADVGSGDAFVLKYLQQLNPGSTFAAIDHAYTPEIIELLKKGTTGDRIHFFNALENAFAWSPFTCVLLMDVIEHIQHDSTFMKDLVKASGTNNEVRFLITVPAFQSLFSKHDELLLHYRRYNIKRLTSLCRENNLQIIASGYFFFSLVPARILQLFAEKLRLRKPKKAVDNWEGGPFISKIISFILWIDFRICFSLNKLNIRLPGLSCYCLCQRSAS</sequence>
<organism evidence="1 2">
    <name type="scientific">Niastella vici</name>
    <dbReference type="NCBI Taxonomy" id="1703345"/>
    <lineage>
        <taxon>Bacteria</taxon>
        <taxon>Pseudomonadati</taxon>
        <taxon>Bacteroidota</taxon>
        <taxon>Chitinophagia</taxon>
        <taxon>Chitinophagales</taxon>
        <taxon>Chitinophagaceae</taxon>
        <taxon>Niastella</taxon>
    </lineage>
</organism>
<name>A0A1V9FUG2_9BACT</name>
<dbReference type="AlphaFoldDB" id="A0A1V9FUG2"/>
<proteinExistence type="predicted"/>
<dbReference type="Gene3D" id="3.40.50.150">
    <property type="entry name" value="Vaccinia Virus protein VP39"/>
    <property type="match status" value="1"/>
</dbReference>
<reference evidence="1 2" key="1">
    <citation type="submission" date="2016-03" db="EMBL/GenBank/DDBJ databases">
        <title>Niastella vici sp. nov., isolated from farmland soil.</title>
        <authorList>
            <person name="Chen L."/>
            <person name="Wang D."/>
            <person name="Yang S."/>
            <person name="Wang G."/>
        </authorList>
    </citation>
    <scope>NUCLEOTIDE SEQUENCE [LARGE SCALE GENOMIC DNA]</scope>
    <source>
        <strain evidence="1 2">DJ57</strain>
    </source>
</reference>
<evidence type="ECO:0008006" key="3">
    <source>
        <dbReference type="Google" id="ProtNLM"/>
    </source>
</evidence>
<comment type="caution">
    <text evidence="1">The sequence shown here is derived from an EMBL/GenBank/DDBJ whole genome shotgun (WGS) entry which is preliminary data.</text>
</comment>
<keyword evidence="2" id="KW-1185">Reference proteome</keyword>
<accession>A0A1V9FUG2</accession>
<dbReference type="RefSeq" id="WP_081150146.1">
    <property type="nucleotide sequence ID" value="NZ_LVYD01000054.1"/>
</dbReference>
<protein>
    <recommendedName>
        <fullName evidence="3">Methyltransferase type 11 domain-containing protein</fullName>
    </recommendedName>
</protein>
<dbReference type="OrthoDB" id="1524727at2"/>
<dbReference type="InterPro" id="IPR029063">
    <property type="entry name" value="SAM-dependent_MTases_sf"/>
</dbReference>
<evidence type="ECO:0000313" key="2">
    <source>
        <dbReference type="Proteomes" id="UP000192796"/>
    </source>
</evidence>
<dbReference type="Proteomes" id="UP000192796">
    <property type="component" value="Unassembled WGS sequence"/>
</dbReference>
<gene>
    <name evidence="1" type="ORF">A3860_30375</name>
</gene>
<dbReference type="EMBL" id="LVYD01000054">
    <property type="protein sequence ID" value="OQP61993.1"/>
    <property type="molecule type" value="Genomic_DNA"/>
</dbReference>
<dbReference type="STRING" id="1703345.A3860_30375"/>
<dbReference type="SUPFAM" id="SSF53335">
    <property type="entry name" value="S-adenosyl-L-methionine-dependent methyltransferases"/>
    <property type="match status" value="1"/>
</dbReference>